<dbReference type="Proteomes" id="UP000273307">
    <property type="component" value="Unassembled WGS sequence"/>
</dbReference>
<organism evidence="1 2">
    <name type="scientific">Mycobacterium attenuatum</name>
    <dbReference type="NCBI Taxonomy" id="2341086"/>
    <lineage>
        <taxon>Bacteria</taxon>
        <taxon>Bacillati</taxon>
        <taxon>Actinomycetota</taxon>
        <taxon>Actinomycetes</taxon>
        <taxon>Mycobacteriales</taxon>
        <taxon>Mycobacteriaceae</taxon>
        <taxon>Mycobacterium</taxon>
    </lineage>
</organism>
<accession>A0A498Q6B0</accession>
<gene>
    <name evidence="1" type="ORF">LAUMK136_03230</name>
</gene>
<protein>
    <submittedName>
        <fullName evidence="1">Uncharacterized protein</fullName>
    </submittedName>
</protein>
<name>A0A498Q6B0_9MYCO</name>
<evidence type="ECO:0000313" key="1">
    <source>
        <dbReference type="EMBL" id="VBA39925.1"/>
    </source>
</evidence>
<dbReference type="EMBL" id="UPHP01000082">
    <property type="protein sequence ID" value="VBA39925.1"/>
    <property type="molecule type" value="Genomic_DNA"/>
</dbReference>
<evidence type="ECO:0000313" key="2">
    <source>
        <dbReference type="Proteomes" id="UP000273307"/>
    </source>
</evidence>
<sequence>MGGAAQQVAGVLVVPVEDFDVGAVGQGPVGEVGLPAFVGLFGGKAVVGTARPFTRLRGDQAVVVQDAPDRGGGRYGQALVGQIVLQG</sequence>
<dbReference type="AlphaFoldDB" id="A0A498Q6B0"/>
<keyword evidence="2" id="KW-1185">Reference proteome</keyword>
<proteinExistence type="predicted"/>
<reference evidence="1 2" key="1">
    <citation type="submission" date="2018-09" db="EMBL/GenBank/DDBJ databases">
        <authorList>
            <person name="Tagini F."/>
        </authorList>
    </citation>
    <scope>NUCLEOTIDE SEQUENCE [LARGE SCALE GENOMIC DNA]</scope>
    <source>
        <strain evidence="1 2">MK136</strain>
    </source>
</reference>